<organism evidence="2 3">
    <name type="scientific">Parasponia andersonii</name>
    <name type="common">Sponia andersonii</name>
    <dbReference type="NCBI Taxonomy" id="3476"/>
    <lineage>
        <taxon>Eukaryota</taxon>
        <taxon>Viridiplantae</taxon>
        <taxon>Streptophyta</taxon>
        <taxon>Embryophyta</taxon>
        <taxon>Tracheophyta</taxon>
        <taxon>Spermatophyta</taxon>
        <taxon>Magnoliopsida</taxon>
        <taxon>eudicotyledons</taxon>
        <taxon>Gunneridae</taxon>
        <taxon>Pentapetalae</taxon>
        <taxon>rosids</taxon>
        <taxon>fabids</taxon>
        <taxon>Rosales</taxon>
        <taxon>Cannabaceae</taxon>
        <taxon>Parasponia</taxon>
    </lineage>
</organism>
<evidence type="ECO:0000256" key="1">
    <source>
        <dbReference type="SAM" id="MobiDB-lite"/>
    </source>
</evidence>
<dbReference type="Proteomes" id="UP000237105">
    <property type="component" value="Unassembled WGS sequence"/>
</dbReference>
<reference evidence="3" key="1">
    <citation type="submission" date="2016-06" db="EMBL/GenBank/DDBJ databases">
        <title>Parallel loss of symbiosis genes in relatives of nitrogen-fixing non-legume Parasponia.</title>
        <authorList>
            <person name="Van Velzen R."/>
            <person name="Holmer R."/>
            <person name="Bu F."/>
            <person name="Rutten L."/>
            <person name="Van Zeijl A."/>
            <person name="Liu W."/>
            <person name="Santuari L."/>
            <person name="Cao Q."/>
            <person name="Sharma T."/>
            <person name="Shen D."/>
            <person name="Roswanjaya Y."/>
            <person name="Wardhani T."/>
            <person name="Kalhor M.S."/>
            <person name="Jansen J."/>
            <person name="Van den Hoogen J."/>
            <person name="Gungor B."/>
            <person name="Hartog M."/>
            <person name="Hontelez J."/>
            <person name="Verver J."/>
            <person name="Yang W.-C."/>
            <person name="Schijlen E."/>
            <person name="Repin R."/>
            <person name="Schilthuizen M."/>
            <person name="Schranz E."/>
            <person name="Heidstra R."/>
            <person name="Miyata K."/>
            <person name="Fedorova E."/>
            <person name="Kohlen W."/>
            <person name="Bisseling T."/>
            <person name="Smit S."/>
            <person name="Geurts R."/>
        </authorList>
    </citation>
    <scope>NUCLEOTIDE SEQUENCE [LARGE SCALE GENOMIC DNA]</scope>
    <source>
        <strain evidence="3">cv. WU1-14</strain>
    </source>
</reference>
<name>A0A2P5A491_PARAD</name>
<feature type="compositionally biased region" description="Basic and acidic residues" evidence="1">
    <location>
        <begin position="10"/>
        <end position="20"/>
    </location>
</feature>
<feature type="region of interest" description="Disordered" evidence="1">
    <location>
        <begin position="1"/>
        <end position="20"/>
    </location>
</feature>
<accession>A0A2P5A491</accession>
<feature type="non-terminal residue" evidence="2">
    <location>
        <position position="1"/>
    </location>
</feature>
<evidence type="ECO:0000313" key="3">
    <source>
        <dbReference type="Proteomes" id="UP000237105"/>
    </source>
</evidence>
<sequence length="103" mass="11463">LALRGRMRQKRETHVEPPLEKEAIMHDLSKEMSDTQKNLNWSTEGQSGEAVPPTIAAFQAHRPEDNFKEAGPSQVSNNPVIIKFNAGSALCQNTKPPSQRRSV</sequence>
<comment type="caution">
    <text evidence="2">The sequence shown here is derived from an EMBL/GenBank/DDBJ whole genome shotgun (WGS) entry which is preliminary data.</text>
</comment>
<dbReference type="EMBL" id="JXTB01001094">
    <property type="protein sequence ID" value="PON31363.1"/>
    <property type="molecule type" value="Genomic_DNA"/>
</dbReference>
<proteinExistence type="predicted"/>
<keyword evidence="3" id="KW-1185">Reference proteome</keyword>
<gene>
    <name evidence="2" type="ORF">PanWU01x14_370450</name>
</gene>
<evidence type="ECO:0000313" key="2">
    <source>
        <dbReference type="EMBL" id="PON31363.1"/>
    </source>
</evidence>
<protein>
    <submittedName>
        <fullName evidence="2">Uncharacterized protein</fullName>
    </submittedName>
</protein>
<dbReference type="OrthoDB" id="10387602at2759"/>
<dbReference type="AlphaFoldDB" id="A0A2P5A491"/>